<accession>A0A4P6P607</accession>
<dbReference type="InterPro" id="IPR013024">
    <property type="entry name" value="GGCT-like"/>
</dbReference>
<evidence type="ECO:0000313" key="2">
    <source>
        <dbReference type="EMBL" id="QBG37011.1"/>
    </source>
</evidence>
<dbReference type="RefSeq" id="WP_130603680.1">
    <property type="nucleotide sequence ID" value="NZ_CP034759.1"/>
</dbReference>
<keyword evidence="3" id="KW-1185">Reference proteome</keyword>
<feature type="domain" description="Gamma-glutamylcyclotransferase AIG2-like" evidence="1">
    <location>
        <begin position="4"/>
        <end position="111"/>
    </location>
</feature>
<dbReference type="CDD" id="cd06661">
    <property type="entry name" value="GGCT_like"/>
    <property type="match status" value="1"/>
</dbReference>
<dbReference type="EMBL" id="CP034759">
    <property type="protein sequence ID" value="QBG37011.1"/>
    <property type="molecule type" value="Genomic_DNA"/>
</dbReference>
<name>A0A4P6P607_9GAMM</name>
<dbReference type="GO" id="GO:0016740">
    <property type="term" value="F:transferase activity"/>
    <property type="evidence" value="ECO:0007669"/>
    <property type="project" value="UniProtKB-KW"/>
</dbReference>
<dbReference type="Gene3D" id="3.10.490.10">
    <property type="entry name" value="Gamma-glutamyl cyclotransferase-like"/>
    <property type="match status" value="1"/>
</dbReference>
<dbReference type="Proteomes" id="UP000290244">
    <property type="component" value="Chromosome"/>
</dbReference>
<reference evidence="2 3" key="1">
    <citation type="submission" date="2018-12" db="EMBL/GenBank/DDBJ databases">
        <title>Complete genome of Litorilituus sediminis.</title>
        <authorList>
            <person name="Liu A."/>
            <person name="Rong J."/>
        </authorList>
    </citation>
    <scope>NUCLEOTIDE SEQUENCE [LARGE SCALE GENOMIC DNA]</scope>
    <source>
        <strain evidence="2 3">JCM 17549</strain>
    </source>
</reference>
<protein>
    <submittedName>
        <fullName evidence="2">Gamma-glutamylcyclotransferase</fullName>
    </submittedName>
</protein>
<dbReference type="OrthoDB" id="9798388at2"/>
<dbReference type="Pfam" id="PF06094">
    <property type="entry name" value="GGACT"/>
    <property type="match status" value="1"/>
</dbReference>
<evidence type="ECO:0000259" key="1">
    <source>
        <dbReference type="Pfam" id="PF06094"/>
    </source>
</evidence>
<dbReference type="KEGG" id="lsd:EMK97_15415"/>
<evidence type="ECO:0000313" key="3">
    <source>
        <dbReference type="Proteomes" id="UP000290244"/>
    </source>
</evidence>
<dbReference type="SUPFAM" id="SSF110857">
    <property type="entry name" value="Gamma-glutamyl cyclotransferase-like"/>
    <property type="match status" value="1"/>
</dbReference>
<keyword evidence="2" id="KW-0808">Transferase</keyword>
<sequence>MEQLFSYGTLQLEQVQKDTFGRKLTGQLDTLIGFELSEVEITDPQVLASSGKAFHPIVKYTGKQTDKVEGTIFHITAEELAQSDAYEVDDYVRVKAKFISGKQAWIYICAKSKRP</sequence>
<dbReference type="InterPro" id="IPR009288">
    <property type="entry name" value="AIG2-like_dom"/>
</dbReference>
<organism evidence="2 3">
    <name type="scientific">Litorilituus sediminis</name>
    <dbReference type="NCBI Taxonomy" id="718192"/>
    <lineage>
        <taxon>Bacteria</taxon>
        <taxon>Pseudomonadati</taxon>
        <taxon>Pseudomonadota</taxon>
        <taxon>Gammaproteobacteria</taxon>
        <taxon>Alteromonadales</taxon>
        <taxon>Colwelliaceae</taxon>
        <taxon>Litorilituus</taxon>
    </lineage>
</organism>
<dbReference type="InterPro" id="IPR036568">
    <property type="entry name" value="GGCT-like_sf"/>
</dbReference>
<gene>
    <name evidence="2" type="ORF">EMK97_15415</name>
</gene>
<proteinExistence type="predicted"/>
<dbReference type="AlphaFoldDB" id="A0A4P6P607"/>